<dbReference type="EnsemblMetazoa" id="XM_778497">
    <property type="protein sequence ID" value="XP_783590"/>
    <property type="gene ID" value="LOC578323"/>
</dbReference>
<dbReference type="GO" id="GO:0008020">
    <property type="term" value="F:G protein-coupled photoreceptor activity"/>
    <property type="evidence" value="ECO:0000318"/>
    <property type="project" value="GO_Central"/>
</dbReference>
<evidence type="ECO:0000256" key="8">
    <source>
        <dbReference type="ARBA" id="ARBA00023224"/>
    </source>
</evidence>
<feature type="transmembrane region" description="Helical" evidence="9">
    <location>
        <begin position="328"/>
        <end position="349"/>
    </location>
</feature>
<evidence type="ECO:0000256" key="5">
    <source>
        <dbReference type="ARBA" id="ARBA00023040"/>
    </source>
</evidence>
<feature type="domain" description="G-protein coupled receptors family 1 profile" evidence="10">
    <location>
        <begin position="48"/>
        <end position="347"/>
    </location>
</feature>
<comment type="subcellular location">
    <subcellularLocation>
        <location evidence="1">Cell membrane</location>
        <topology evidence="1">Multi-pass membrane protein</topology>
    </subcellularLocation>
</comment>
<dbReference type="CDD" id="cd00637">
    <property type="entry name" value="7tm_classA_rhodopsin-like"/>
    <property type="match status" value="1"/>
</dbReference>
<feature type="transmembrane region" description="Helical" evidence="9">
    <location>
        <begin position="302"/>
        <end position="322"/>
    </location>
</feature>
<dbReference type="Proteomes" id="UP000007110">
    <property type="component" value="Unassembled WGS sequence"/>
</dbReference>
<dbReference type="OrthoDB" id="10254436at2759"/>
<evidence type="ECO:0000313" key="12">
    <source>
        <dbReference type="Proteomes" id="UP000007110"/>
    </source>
</evidence>
<dbReference type="InParanoid" id="A0A7M7TGH9"/>
<dbReference type="InterPro" id="IPR000276">
    <property type="entry name" value="GPCR_Rhodpsn"/>
</dbReference>
<keyword evidence="12" id="KW-1185">Reference proteome</keyword>
<dbReference type="PANTHER" id="PTHR24228">
    <property type="entry name" value="B2 BRADYKININ RECEPTOR/ANGIOTENSIN II RECEPTOR"/>
    <property type="match status" value="1"/>
</dbReference>
<dbReference type="SMART" id="SM01381">
    <property type="entry name" value="7TM_GPCR_Srsx"/>
    <property type="match status" value="1"/>
</dbReference>
<evidence type="ECO:0000256" key="6">
    <source>
        <dbReference type="ARBA" id="ARBA00023136"/>
    </source>
</evidence>
<proteinExistence type="predicted"/>
<dbReference type="GO" id="GO:0007186">
    <property type="term" value="P:G protein-coupled receptor signaling pathway"/>
    <property type="evidence" value="ECO:0000318"/>
    <property type="project" value="GO_Central"/>
</dbReference>
<evidence type="ECO:0000256" key="9">
    <source>
        <dbReference type="SAM" id="Phobius"/>
    </source>
</evidence>
<dbReference type="Gene3D" id="1.20.1070.10">
    <property type="entry name" value="Rhodopsin 7-helix transmembrane proteins"/>
    <property type="match status" value="1"/>
</dbReference>
<protein>
    <recommendedName>
        <fullName evidence="10">G-protein coupled receptors family 1 profile domain-containing protein</fullName>
    </recommendedName>
</protein>
<keyword evidence="8" id="KW-0807">Transducer</keyword>
<name>A0A7M7TGH9_STRPU</name>
<feature type="transmembrane region" description="Helical" evidence="9">
    <location>
        <begin position="69"/>
        <end position="94"/>
    </location>
</feature>
<feature type="transmembrane region" description="Helical" evidence="9">
    <location>
        <begin position="200"/>
        <end position="224"/>
    </location>
</feature>
<dbReference type="PANTHER" id="PTHR24228:SF72">
    <property type="entry name" value="G-PROTEIN COUPLED RECEPTORS FAMILY 1 PROFILE DOMAIN-CONTAINING PROTEIN"/>
    <property type="match status" value="1"/>
</dbReference>
<evidence type="ECO:0000256" key="4">
    <source>
        <dbReference type="ARBA" id="ARBA00022989"/>
    </source>
</evidence>
<keyword evidence="6 9" id="KW-0472">Membrane</keyword>
<keyword evidence="5" id="KW-0297">G-protein coupled receptor</keyword>
<evidence type="ECO:0000256" key="7">
    <source>
        <dbReference type="ARBA" id="ARBA00023170"/>
    </source>
</evidence>
<keyword evidence="2" id="KW-1003">Cell membrane</keyword>
<accession>A0A7M7TGH9</accession>
<keyword evidence="4 9" id="KW-1133">Transmembrane helix</keyword>
<reference evidence="11" key="2">
    <citation type="submission" date="2021-01" db="UniProtKB">
        <authorList>
            <consortium name="EnsemblMetazoa"/>
        </authorList>
    </citation>
    <scope>IDENTIFICATION</scope>
</reference>
<organism evidence="11 12">
    <name type="scientific">Strongylocentrotus purpuratus</name>
    <name type="common">Purple sea urchin</name>
    <dbReference type="NCBI Taxonomy" id="7668"/>
    <lineage>
        <taxon>Eukaryota</taxon>
        <taxon>Metazoa</taxon>
        <taxon>Echinodermata</taxon>
        <taxon>Eleutherozoa</taxon>
        <taxon>Echinozoa</taxon>
        <taxon>Echinoidea</taxon>
        <taxon>Euechinoidea</taxon>
        <taxon>Echinacea</taxon>
        <taxon>Camarodonta</taxon>
        <taxon>Echinidea</taxon>
        <taxon>Strongylocentrotidae</taxon>
        <taxon>Strongylocentrotus</taxon>
    </lineage>
</organism>
<keyword evidence="7" id="KW-0675">Receptor</keyword>
<sequence length="384" mass="43181">MVANTTEWYTGDQAGTPGMTGEDYVFGFKQRIAVSVVYCLIATMGIPGNAFVILAVLLSRKLHTPTNILVVNLSVSDFFTCWTILIQVVVLLTSDQILMVVPRQLCVLTSAVNFVGNCNSLMTLTLIAFMRWYVITRSIRGHRGLYTPRNIAAMVAVVWTCSLVSMLLPPSLGLGTLGYSVVYKQCSTVDDNLLVIYDSMIKGCGTFVFVTIAIFFYTAIFLFVRKNSQKFLKRINHRDVTVYVMESTTSMEKESTTESANVSHSPVRSLSYLVENGHHQSEAELRMAARFRKREMKVTKNLFVVFFIFLVCFFPFAVSVAIPGGSLINIYISVLVYCNACINPVIYCLKHDQFKEVLRPMLSCRWAEIPQPTKILRHLFPRSG</sequence>
<dbReference type="GO" id="GO:0071482">
    <property type="term" value="P:cellular response to light stimulus"/>
    <property type="evidence" value="ECO:0000318"/>
    <property type="project" value="GO_Central"/>
</dbReference>
<feature type="transmembrane region" description="Helical" evidence="9">
    <location>
        <begin position="32"/>
        <end position="57"/>
    </location>
</feature>
<dbReference type="GeneID" id="578323"/>
<dbReference type="SUPFAM" id="SSF81321">
    <property type="entry name" value="Family A G protein-coupled receptor-like"/>
    <property type="match status" value="1"/>
</dbReference>
<dbReference type="GO" id="GO:0005886">
    <property type="term" value="C:plasma membrane"/>
    <property type="evidence" value="ECO:0000318"/>
    <property type="project" value="GO_Central"/>
</dbReference>
<dbReference type="PROSITE" id="PS50262">
    <property type="entry name" value="G_PROTEIN_RECEP_F1_2"/>
    <property type="match status" value="1"/>
</dbReference>
<evidence type="ECO:0000256" key="3">
    <source>
        <dbReference type="ARBA" id="ARBA00022692"/>
    </source>
</evidence>
<evidence type="ECO:0000256" key="2">
    <source>
        <dbReference type="ARBA" id="ARBA00022475"/>
    </source>
</evidence>
<dbReference type="InterPro" id="IPR017452">
    <property type="entry name" value="GPCR_Rhodpsn_7TM"/>
</dbReference>
<feature type="transmembrane region" description="Helical" evidence="9">
    <location>
        <begin position="114"/>
        <end position="134"/>
    </location>
</feature>
<reference evidence="12" key="1">
    <citation type="submission" date="2015-02" db="EMBL/GenBank/DDBJ databases">
        <title>Genome sequencing for Strongylocentrotus purpuratus.</title>
        <authorList>
            <person name="Murali S."/>
            <person name="Liu Y."/>
            <person name="Vee V."/>
            <person name="English A."/>
            <person name="Wang M."/>
            <person name="Skinner E."/>
            <person name="Han Y."/>
            <person name="Muzny D.M."/>
            <person name="Worley K.C."/>
            <person name="Gibbs R.A."/>
        </authorList>
    </citation>
    <scope>NUCLEOTIDE SEQUENCE</scope>
</reference>
<keyword evidence="3 9" id="KW-0812">Transmembrane</keyword>
<evidence type="ECO:0000259" key="10">
    <source>
        <dbReference type="PROSITE" id="PS50262"/>
    </source>
</evidence>
<dbReference type="PRINTS" id="PR00237">
    <property type="entry name" value="GPCRRHODOPSN"/>
</dbReference>
<dbReference type="Pfam" id="PF00001">
    <property type="entry name" value="7tm_1"/>
    <property type="match status" value="1"/>
</dbReference>
<dbReference type="OMA" id="ANTTEWY"/>
<evidence type="ECO:0000313" key="11">
    <source>
        <dbReference type="EnsemblMetazoa" id="XP_783590"/>
    </source>
</evidence>
<dbReference type="KEGG" id="spu:578323"/>
<dbReference type="RefSeq" id="XP_783590.2">
    <property type="nucleotide sequence ID" value="XM_778497.2"/>
</dbReference>
<evidence type="ECO:0000256" key="1">
    <source>
        <dbReference type="ARBA" id="ARBA00004651"/>
    </source>
</evidence>
<feature type="transmembrane region" description="Helical" evidence="9">
    <location>
        <begin position="146"/>
        <end position="168"/>
    </location>
</feature>
<dbReference type="AlphaFoldDB" id="A0A7M7TGH9"/>
<dbReference type="GO" id="GO:0007602">
    <property type="term" value="P:phototransduction"/>
    <property type="evidence" value="ECO:0000318"/>
    <property type="project" value="GO_Central"/>
</dbReference>